<keyword evidence="3" id="KW-0813">Transport</keyword>
<dbReference type="PROSITE" id="PS00211">
    <property type="entry name" value="ABC_TRANSPORTER_1"/>
    <property type="match status" value="2"/>
</dbReference>
<evidence type="ECO:0000256" key="1">
    <source>
        <dbReference type="ARBA" id="ARBA00004651"/>
    </source>
</evidence>
<dbReference type="STRING" id="2594813.A0A395N0Z0"/>
<dbReference type="Gene3D" id="1.20.1560.10">
    <property type="entry name" value="ABC transporter type 1, transmembrane domain"/>
    <property type="match status" value="2"/>
</dbReference>
<protein>
    <submittedName>
        <fullName evidence="15">ABC transporter, integral membrane type 1</fullName>
    </submittedName>
</protein>
<evidence type="ECO:0000256" key="12">
    <source>
        <dbReference type="SAM" id="Phobius"/>
    </source>
</evidence>
<comment type="caution">
    <text evidence="15">The sequence shown here is derived from an EMBL/GenBank/DDBJ whole genome shotgun (WGS) entry which is preliminary data.</text>
</comment>
<dbReference type="GO" id="GO:0140359">
    <property type="term" value="F:ABC-type transporter activity"/>
    <property type="evidence" value="ECO:0007669"/>
    <property type="project" value="InterPro"/>
</dbReference>
<evidence type="ECO:0000313" key="15">
    <source>
        <dbReference type="EMBL" id="RFN53617.1"/>
    </source>
</evidence>
<dbReference type="OrthoDB" id="6500128at2759"/>
<evidence type="ECO:0000256" key="4">
    <source>
        <dbReference type="ARBA" id="ARBA00022475"/>
    </source>
</evidence>
<feature type="transmembrane region" description="Helical" evidence="12">
    <location>
        <begin position="68"/>
        <end position="87"/>
    </location>
</feature>
<dbReference type="GO" id="GO:0005886">
    <property type="term" value="C:plasma membrane"/>
    <property type="evidence" value="ECO:0007669"/>
    <property type="project" value="UniProtKB-SubCell"/>
</dbReference>
<feature type="domain" description="ABC transmembrane type-1" evidence="14">
    <location>
        <begin position="274"/>
        <end position="541"/>
    </location>
</feature>
<dbReference type="GO" id="GO:0016887">
    <property type="term" value="F:ATP hydrolysis activity"/>
    <property type="evidence" value="ECO:0007669"/>
    <property type="project" value="InterPro"/>
</dbReference>
<keyword evidence="5 12" id="KW-0812">Transmembrane</keyword>
<comment type="subcellular location">
    <subcellularLocation>
        <location evidence="1">Cell membrane</location>
        <topology evidence="1">Multi-pass membrane protein</topology>
    </subcellularLocation>
</comment>
<evidence type="ECO:0000256" key="5">
    <source>
        <dbReference type="ARBA" id="ARBA00022692"/>
    </source>
</evidence>
<keyword evidence="16" id="KW-1185">Reference proteome</keyword>
<dbReference type="FunFam" id="3.40.50.300:FF:001854">
    <property type="entry name" value="ABC multidrug transporter (Eurofung)"/>
    <property type="match status" value="1"/>
</dbReference>
<feature type="domain" description="ABC transporter" evidence="13">
    <location>
        <begin position="592"/>
        <end position="820"/>
    </location>
</feature>
<feature type="transmembrane region" description="Helical" evidence="12">
    <location>
        <begin position="303"/>
        <end position="328"/>
    </location>
</feature>
<feature type="transmembrane region" description="Helical" evidence="12">
    <location>
        <begin position="882"/>
        <end position="905"/>
    </location>
</feature>
<evidence type="ECO:0000256" key="3">
    <source>
        <dbReference type="ARBA" id="ARBA00022448"/>
    </source>
</evidence>
<keyword evidence="6" id="KW-0547">Nucleotide-binding</keyword>
<dbReference type="PANTHER" id="PTHR24223">
    <property type="entry name" value="ATP-BINDING CASSETTE SUB-FAMILY C"/>
    <property type="match status" value="1"/>
</dbReference>
<evidence type="ECO:0000256" key="9">
    <source>
        <dbReference type="ARBA" id="ARBA00023136"/>
    </source>
</evidence>
<dbReference type="Gene3D" id="3.40.50.300">
    <property type="entry name" value="P-loop containing nucleotide triphosphate hydrolases"/>
    <property type="match status" value="2"/>
</dbReference>
<dbReference type="FunFam" id="3.40.50.300:FF:002145">
    <property type="entry name" value="ABC transporter (MsbA subfamily)"/>
    <property type="match status" value="1"/>
</dbReference>
<organism evidence="15 16">
    <name type="scientific">Fusarium flagelliforme</name>
    <dbReference type="NCBI Taxonomy" id="2675880"/>
    <lineage>
        <taxon>Eukaryota</taxon>
        <taxon>Fungi</taxon>
        <taxon>Dikarya</taxon>
        <taxon>Ascomycota</taxon>
        <taxon>Pezizomycotina</taxon>
        <taxon>Sordariomycetes</taxon>
        <taxon>Hypocreomycetidae</taxon>
        <taxon>Hypocreales</taxon>
        <taxon>Nectriaceae</taxon>
        <taxon>Fusarium</taxon>
        <taxon>Fusarium incarnatum-equiseti species complex</taxon>
    </lineage>
</organism>
<dbReference type="PROSITE" id="PS50929">
    <property type="entry name" value="ABC_TM1F"/>
    <property type="match status" value="2"/>
</dbReference>
<dbReference type="FunFam" id="1.20.1560.10:FF:000055">
    <property type="entry name" value="ABC multidrug transporter (Eurofung)"/>
    <property type="match status" value="1"/>
</dbReference>
<sequence length="1461" mass="160560">MASFSGQSDLLELNEPGFDFNVQFEQLFFSIIPSALFIVFSIWRSLSQARKPTVVEAPVFQLIKLTSIATYVCLELSLVILVALGTFQATGIFIASSVLKLVSALLMALLSLIDHRKSLRPSVLLSSYLFLTLLFDAVQARTLFLTWTIKPELTYSSIFTATIALKLAILLLEAQRKTKYVVWNEKERSPEETSGIFSLGVFFWLNKIFLEGYHKVLRLEDLFPLDTSLHGEVLHEEFSKHMDYSKLKASKLGLVKVLICTLKIPLLLPVLPRLALLGFTFCQPLFIERLLAHLSEPKIGNNIGYGLIAASVLIYSGIAISWALCWYFHNRLRTMARSILVIETYIKATQSRIGVSDDNAGLTLMSTDIERIHMGLIPLHDIWAAIIQVALAGYMLHSQLGIVFVAPMAVVGVCVACLMLVMNFAGDSQRAWMNGVQKRVGLTATVISSMKNIKMSGLAGPVTAFVQKLRVDELAAGAKFRKIYIIAALLGFIPLLLSPPLTLAFAQKELDATRMFTSLAYLLLLTSPLSDIFGMVPQLMSAVACLGRIQSFLECETRSDYRRFLTDAVLEEESTNNTDPSSTSKEDAPDAMTVTDGSFGWKENDFALEDVNLNIAKSSLTIVVGSVGAGKSTLSKALLGEIPYRKGSVSLGTRSPHVGFCDQTAFLFNGAIRDNIIGFSPFDPERYSAVIDATLLGYDLATLEQGDQTCIGSDGITLSGGQKQRVSLARALYLQTDLLILDDVFSGLDADTEEQVFRRVFGPDGLLRQHGTTVVLCTHSVRHLPAADHIVALGNRTVIEQGSFNELMERPGYVHSIGLKSSSDSDITSERSVSEDHSETAKFEVGVPPARSALSVTADEDGSRQHGDRSVYGHYTKSVGPIFVVLSLFFASLWGFFTNFPTIWLKFWTDDVYSSTPAHPYGYYAGIYALLNLCGLISLLLLGICIFIIFVKRAGASLHHDALQTLIQAPLRFFTTTDTGVVTNLFSQDLNLVDTELPSALLSTLFSVAQALGQAAVMVTSSPFIAISYPFLIALLWVVQKFYLRTSRQLRLLDLETKSPLYTHFLDTRKGIATLRAFGFIPQDVEKNVHLVDSSQRPAYLLIMIQQWLNLVLNLIVMVIAAILTTLAVRLHSNTAFTGAALVTLMNFGESLSGIITWWTKLETSIGAVARLKAFNEKVKPENKEEEDRVPDEQWPPNGALTIRDVFASYDPSDTDEAAKIALRNINLEIKPGEKVAICGRTGSGKSSLVALLLKLLDPLSSNGGEVIIDGMPLSQIDRPALRQRILAVPQEAVFLPDGTTFKLNLDPFDVSTHEECQSVLMTVGLWHFVHGLGGLDSGMSADSLSAGQRQLLSLGRVLLRRRVRARNIGLTGTATDTGILLLDEVSSSVDHETERVMQEIIRTEFKNYTVVAVSHRLDIIMDFDRVVVMDSGEIVEVGVPEKLAGEPGSRFGDLVRAGGK</sequence>
<evidence type="ECO:0000259" key="14">
    <source>
        <dbReference type="PROSITE" id="PS50929"/>
    </source>
</evidence>
<dbReference type="EMBL" id="PXXK01000039">
    <property type="protein sequence ID" value="RFN53617.1"/>
    <property type="molecule type" value="Genomic_DNA"/>
</dbReference>
<dbReference type="PROSITE" id="PS50893">
    <property type="entry name" value="ABC_TRANSPORTER_2"/>
    <property type="match status" value="2"/>
</dbReference>
<keyword evidence="9 12" id="KW-0472">Membrane</keyword>
<feature type="region of interest" description="Disordered" evidence="11">
    <location>
        <begin position="821"/>
        <end position="840"/>
    </location>
</feature>
<dbReference type="CDD" id="cd03250">
    <property type="entry name" value="ABCC_MRP_domain1"/>
    <property type="match status" value="1"/>
</dbReference>
<dbReference type="InterPro" id="IPR003593">
    <property type="entry name" value="AAA+_ATPase"/>
</dbReference>
<evidence type="ECO:0000256" key="11">
    <source>
        <dbReference type="SAM" id="MobiDB-lite"/>
    </source>
</evidence>
<dbReference type="SUPFAM" id="SSF90123">
    <property type="entry name" value="ABC transporter transmembrane region"/>
    <property type="match status" value="2"/>
</dbReference>
<gene>
    <name evidence="15" type="ORF">FIE12Z_2098</name>
</gene>
<dbReference type="InterPro" id="IPR044726">
    <property type="entry name" value="ABCC_6TM_D2"/>
</dbReference>
<feature type="transmembrane region" description="Helical" evidence="12">
    <location>
        <begin position="153"/>
        <end position="172"/>
    </location>
</feature>
<dbReference type="SUPFAM" id="SSF52540">
    <property type="entry name" value="P-loop containing nucleoside triphosphate hydrolases"/>
    <property type="match status" value="2"/>
</dbReference>
<dbReference type="InterPro" id="IPR017871">
    <property type="entry name" value="ABC_transporter-like_CS"/>
</dbReference>
<dbReference type="InterPro" id="IPR050173">
    <property type="entry name" value="ABC_transporter_C-like"/>
</dbReference>
<dbReference type="Pfam" id="PF00005">
    <property type="entry name" value="ABC_tran"/>
    <property type="match status" value="2"/>
</dbReference>
<keyword evidence="4" id="KW-1003">Cell membrane</keyword>
<dbReference type="InterPro" id="IPR036640">
    <property type="entry name" value="ABC1_TM_sf"/>
</dbReference>
<keyword evidence="7" id="KW-0067">ATP-binding</keyword>
<feature type="region of interest" description="Disordered" evidence="11">
    <location>
        <begin position="572"/>
        <end position="591"/>
    </location>
</feature>
<evidence type="ECO:0000256" key="8">
    <source>
        <dbReference type="ARBA" id="ARBA00022989"/>
    </source>
</evidence>
<feature type="transmembrane region" description="Helical" evidence="12">
    <location>
        <begin position="125"/>
        <end position="147"/>
    </location>
</feature>
<comment type="similarity">
    <text evidence="2">Belongs to the ABC transporter superfamily. ABCC family. Conjugate transporter (TC 3.A.1.208) subfamily.</text>
</comment>
<dbReference type="PANTHER" id="PTHR24223:SF345">
    <property type="entry name" value="ABC MULTIDRUG TRANSPORTER (EUROFUNG)"/>
    <property type="match status" value="1"/>
</dbReference>
<evidence type="ECO:0000256" key="6">
    <source>
        <dbReference type="ARBA" id="ARBA00022741"/>
    </source>
</evidence>
<accession>A0A395N0Z0</accession>
<reference evidence="15 16" key="1">
    <citation type="journal article" date="2018" name="PLoS Pathog.">
        <title>Evolution of structural diversity of trichothecenes, a family of toxins produced by plant pathogenic and entomopathogenic fungi.</title>
        <authorList>
            <person name="Proctor R.H."/>
            <person name="McCormick S.P."/>
            <person name="Kim H.S."/>
            <person name="Cardoza R.E."/>
            <person name="Stanley A.M."/>
            <person name="Lindo L."/>
            <person name="Kelly A."/>
            <person name="Brown D.W."/>
            <person name="Lee T."/>
            <person name="Vaughan M.M."/>
            <person name="Alexander N.J."/>
            <person name="Busman M."/>
            <person name="Gutierrez S."/>
        </authorList>
    </citation>
    <scope>NUCLEOTIDE SEQUENCE [LARGE SCALE GENOMIC DNA]</scope>
    <source>
        <strain evidence="15 16">NRRL 13405</strain>
    </source>
</reference>
<feature type="transmembrane region" description="Helical" evidence="12">
    <location>
        <begin position="1108"/>
        <end position="1129"/>
    </location>
</feature>
<keyword evidence="10" id="KW-0325">Glycoprotein</keyword>
<evidence type="ECO:0000313" key="16">
    <source>
        <dbReference type="Proteomes" id="UP000265631"/>
    </source>
</evidence>
<evidence type="ECO:0000256" key="2">
    <source>
        <dbReference type="ARBA" id="ARBA00009726"/>
    </source>
</evidence>
<feature type="transmembrane region" description="Helical" evidence="12">
    <location>
        <begin position="93"/>
        <end position="113"/>
    </location>
</feature>
<dbReference type="InterPro" id="IPR011527">
    <property type="entry name" value="ABC1_TM_dom"/>
</dbReference>
<evidence type="ECO:0000256" key="10">
    <source>
        <dbReference type="ARBA" id="ARBA00023180"/>
    </source>
</evidence>
<dbReference type="FunFam" id="1.20.1560.10:FF:000066">
    <property type="entry name" value="ABC multidrug transporter (Eurofung)"/>
    <property type="match status" value="1"/>
</dbReference>
<feature type="transmembrane region" description="Helical" evidence="12">
    <location>
        <begin position="925"/>
        <end position="951"/>
    </location>
</feature>
<keyword evidence="8 12" id="KW-1133">Transmembrane helix</keyword>
<feature type="transmembrane region" description="Helical" evidence="12">
    <location>
        <begin position="375"/>
        <end position="396"/>
    </location>
</feature>
<name>A0A395N0Z0_9HYPO</name>
<feature type="transmembrane region" description="Helical" evidence="12">
    <location>
        <begin position="27"/>
        <end position="47"/>
    </location>
</feature>
<proteinExistence type="inferred from homology"/>
<feature type="transmembrane region" description="Helical" evidence="12">
    <location>
        <begin position="483"/>
        <end position="506"/>
    </location>
</feature>
<feature type="transmembrane region" description="Helical" evidence="12">
    <location>
        <begin position="402"/>
        <end position="425"/>
    </location>
</feature>
<dbReference type="InterPro" id="IPR003439">
    <property type="entry name" value="ABC_transporter-like_ATP-bd"/>
</dbReference>
<evidence type="ECO:0000259" key="13">
    <source>
        <dbReference type="PROSITE" id="PS50893"/>
    </source>
</evidence>
<feature type="transmembrane region" description="Helical" evidence="12">
    <location>
        <begin position="252"/>
        <end position="271"/>
    </location>
</feature>
<feature type="domain" description="ABC transporter" evidence="13">
    <location>
        <begin position="1201"/>
        <end position="1457"/>
    </location>
</feature>
<dbReference type="GO" id="GO:0005524">
    <property type="term" value="F:ATP binding"/>
    <property type="evidence" value="ECO:0007669"/>
    <property type="project" value="UniProtKB-KW"/>
</dbReference>
<feature type="compositionally biased region" description="Basic and acidic residues" evidence="11">
    <location>
        <begin position="828"/>
        <end position="840"/>
    </location>
</feature>
<dbReference type="InterPro" id="IPR027417">
    <property type="entry name" value="P-loop_NTPase"/>
</dbReference>
<dbReference type="SMART" id="SM00382">
    <property type="entry name" value="AAA"/>
    <property type="match status" value="2"/>
</dbReference>
<dbReference type="Pfam" id="PF00664">
    <property type="entry name" value="ABC_membrane"/>
    <property type="match status" value="1"/>
</dbReference>
<evidence type="ECO:0000256" key="7">
    <source>
        <dbReference type="ARBA" id="ARBA00022840"/>
    </source>
</evidence>
<feature type="domain" description="ABC transmembrane type-1" evidence="14">
    <location>
        <begin position="885"/>
        <end position="1164"/>
    </location>
</feature>
<dbReference type="Proteomes" id="UP000265631">
    <property type="component" value="Unassembled WGS sequence"/>
</dbReference>
<feature type="transmembrane region" description="Helical" evidence="12">
    <location>
        <begin position="1024"/>
        <end position="1044"/>
    </location>
</feature>
<dbReference type="CDD" id="cd18580">
    <property type="entry name" value="ABC_6TM_ABCC_D2"/>
    <property type="match status" value="1"/>
</dbReference>